<name>A0A1H8FXZ2_9RHOB</name>
<dbReference type="OrthoDB" id="111944at2"/>
<dbReference type="AlphaFoldDB" id="A0A1H8FXZ2"/>
<sequence length="224" mass="24707">MTDKLYVLDTESPTMAIPEAVPVASLRRTLRGNAGDGAIMVMSRSGLGVRDIWPAISTMLRLLPQRRQQRHERRIDEMLDVILDFDPLSASEAKIDLANAEMRRAFLAEFPVIDAATVHERAGYGGRNKAQTAASWRAAGRVLGLPLQGRVVFPVFQFNADGQPLPLLRKVLGRLPADRTDWQRAFWLVAPNEWLDGGRPVDLIRAGNEDALAAAVHEAEPVIG</sequence>
<evidence type="ECO:0000313" key="2">
    <source>
        <dbReference type="Proteomes" id="UP000199054"/>
    </source>
</evidence>
<dbReference type="Proteomes" id="UP000199054">
    <property type="component" value="Unassembled WGS sequence"/>
</dbReference>
<dbReference type="STRING" id="34002.SAMN04489859_100560"/>
<keyword evidence="2" id="KW-1185">Reference proteome</keyword>
<accession>A0A1H8FXZ2</accession>
<evidence type="ECO:0008006" key="3">
    <source>
        <dbReference type="Google" id="ProtNLM"/>
    </source>
</evidence>
<evidence type="ECO:0000313" key="1">
    <source>
        <dbReference type="EMBL" id="SEN36405.1"/>
    </source>
</evidence>
<organism evidence="1 2">
    <name type="scientific">Paracoccus alcaliphilus</name>
    <dbReference type="NCBI Taxonomy" id="34002"/>
    <lineage>
        <taxon>Bacteria</taxon>
        <taxon>Pseudomonadati</taxon>
        <taxon>Pseudomonadota</taxon>
        <taxon>Alphaproteobacteria</taxon>
        <taxon>Rhodobacterales</taxon>
        <taxon>Paracoccaceae</taxon>
        <taxon>Paracoccus</taxon>
    </lineage>
</organism>
<reference evidence="1 2" key="1">
    <citation type="submission" date="2016-10" db="EMBL/GenBank/DDBJ databases">
        <authorList>
            <person name="de Groot N.N."/>
        </authorList>
    </citation>
    <scope>NUCLEOTIDE SEQUENCE [LARGE SCALE GENOMIC DNA]</scope>
    <source>
        <strain evidence="1 2">DSM 8512</strain>
    </source>
</reference>
<proteinExistence type="predicted"/>
<dbReference type="RefSeq" id="WP_090610828.1">
    <property type="nucleotide sequence ID" value="NZ_CP067125.1"/>
</dbReference>
<protein>
    <recommendedName>
        <fullName evidence="3">Antitoxin Xre/MbcA/ParS-like toxin-binding domain-containing protein</fullName>
    </recommendedName>
</protein>
<dbReference type="EMBL" id="FODE01000005">
    <property type="protein sequence ID" value="SEN36405.1"/>
    <property type="molecule type" value="Genomic_DNA"/>
</dbReference>
<gene>
    <name evidence="1" type="ORF">SAMN04489859_100560</name>
</gene>